<reference evidence="1 2" key="1">
    <citation type="journal article" date="2021" name="BMC Genomics">
        <title>Datura genome reveals duplications of psychoactive alkaloid biosynthetic genes and high mutation rate following tissue culture.</title>
        <authorList>
            <person name="Rajewski A."/>
            <person name="Carter-House D."/>
            <person name="Stajich J."/>
            <person name="Litt A."/>
        </authorList>
    </citation>
    <scope>NUCLEOTIDE SEQUENCE [LARGE SCALE GENOMIC DNA]</scope>
    <source>
        <strain evidence="1">AR-01</strain>
    </source>
</reference>
<dbReference type="Proteomes" id="UP000823775">
    <property type="component" value="Unassembled WGS sequence"/>
</dbReference>
<comment type="caution">
    <text evidence="1">The sequence shown here is derived from an EMBL/GenBank/DDBJ whole genome shotgun (WGS) entry which is preliminary data.</text>
</comment>
<proteinExistence type="predicted"/>
<keyword evidence="2" id="KW-1185">Reference proteome</keyword>
<organism evidence="1 2">
    <name type="scientific">Datura stramonium</name>
    <name type="common">Jimsonweed</name>
    <name type="synonym">Common thornapple</name>
    <dbReference type="NCBI Taxonomy" id="4076"/>
    <lineage>
        <taxon>Eukaryota</taxon>
        <taxon>Viridiplantae</taxon>
        <taxon>Streptophyta</taxon>
        <taxon>Embryophyta</taxon>
        <taxon>Tracheophyta</taxon>
        <taxon>Spermatophyta</taxon>
        <taxon>Magnoliopsida</taxon>
        <taxon>eudicotyledons</taxon>
        <taxon>Gunneridae</taxon>
        <taxon>Pentapetalae</taxon>
        <taxon>asterids</taxon>
        <taxon>lamiids</taxon>
        <taxon>Solanales</taxon>
        <taxon>Solanaceae</taxon>
        <taxon>Solanoideae</taxon>
        <taxon>Datureae</taxon>
        <taxon>Datura</taxon>
    </lineage>
</organism>
<gene>
    <name evidence="1" type="ORF">HAX54_007621</name>
</gene>
<evidence type="ECO:0000313" key="1">
    <source>
        <dbReference type="EMBL" id="MCE3216695.1"/>
    </source>
</evidence>
<name>A0ABS8WXD7_DATST</name>
<feature type="non-terminal residue" evidence="1">
    <location>
        <position position="1"/>
    </location>
</feature>
<evidence type="ECO:0000313" key="2">
    <source>
        <dbReference type="Proteomes" id="UP000823775"/>
    </source>
</evidence>
<protein>
    <submittedName>
        <fullName evidence="1">Uncharacterized protein</fullName>
    </submittedName>
</protein>
<accession>A0ABS8WXD7</accession>
<sequence>SSGAHTASSTAIDIAPALDHYDYVGIAAPLSLLRISPSPTPSKSLAETWATCFTGLETLSNPFQIFCVFHVIPKTYLSPP</sequence>
<dbReference type="EMBL" id="JACEIK010013915">
    <property type="protein sequence ID" value="MCE3216695.1"/>
    <property type="molecule type" value="Genomic_DNA"/>
</dbReference>